<organism evidence="2 3">
    <name type="scientific">Ensete ventricosum</name>
    <name type="common">Abyssinian banana</name>
    <name type="synonym">Musa ensete</name>
    <dbReference type="NCBI Taxonomy" id="4639"/>
    <lineage>
        <taxon>Eukaryota</taxon>
        <taxon>Viridiplantae</taxon>
        <taxon>Streptophyta</taxon>
        <taxon>Embryophyta</taxon>
        <taxon>Tracheophyta</taxon>
        <taxon>Spermatophyta</taxon>
        <taxon>Magnoliopsida</taxon>
        <taxon>Liliopsida</taxon>
        <taxon>Zingiberales</taxon>
        <taxon>Musaceae</taxon>
        <taxon>Ensete</taxon>
    </lineage>
</organism>
<proteinExistence type="predicted"/>
<name>A0A427ANN4_ENSVE</name>
<dbReference type="PANTHER" id="PTHR10529">
    <property type="entry name" value="AP COMPLEX SUBUNIT MU"/>
    <property type="match status" value="1"/>
</dbReference>
<evidence type="ECO:0000313" key="3">
    <source>
        <dbReference type="Proteomes" id="UP000287651"/>
    </source>
</evidence>
<reference evidence="2 3" key="1">
    <citation type="journal article" date="2014" name="Agronomy (Basel)">
        <title>A Draft Genome Sequence for Ensete ventricosum, the Drought-Tolerant Tree Against Hunger.</title>
        <authorList>
            <person name="Harrison J."/>
            <person name="Moore K.A."/>
            <person name="Paszkiewicz K."/>
            <person name="Jones T."/>
            <person name="Grant M."/>
            <person name="Ambacheew D."/>
            <person name="Muzemil S."/>
            <person name="Studholme D.J."/>
        </authorList>
    </citation>
    <scope>NUCLEOTIDE SEQUENCE [LARGE SCALE GENOMIC DNA]</scope>
</reference>
<dbReference type="Gene3D" id="2.60.40.1170">
    <property type="entry name" value="Mu homology domain, subdomain B"/>
    <property type="match status" value="1"/>
</dbReference>
<evidence type="ECO:0000259" key="1">
    <source>
        <dbReference type="PROSITE" id="PS51072"/>
    </source>
</evidence>
<feature type="domain" description="MHD" evidence="1">
    <location>
        <begin position="1"/>
        <end position="172"/>
    </location>
</feature>
<dbReference type="Pfam" id="PF00928">
    <property type="entry name" value="Adap_comp_sub"/>
    <property type="match status" value="1"/>
</dbReference>
<dbReference type="PROSITE" id="PS51072">
    <property type="entry name" value="MHD"/>
    <property type="match status" value="1"/>
</dbReference>
<dbReference type="InterPro" id="IPR028565">
    <property type="entry name" value="MHD"/>
</dbReference>
<gene>
    <name evidence="2" type="ORF">B296_00025103</name>
</gene>
<comment type="caution">
    <text evidence="2">The sequence shown here is derived from an EMBL/GenBank/DDBJ whole genome shotgun (WGS) entry which is preliminary data.</text>
</comment>
<dbReference type="InterPro" id="IPR036168">
    <property type="entry name" value="AP2_Mu_C_sf"/>
</dbReference>
<evidence type="ECO:0000313" key="2">
    <source>
        <dbReference type="EMBL" id="RRT77828.1"/>
    </source>
</evidence>
<sequence length="172" mass="19710">MAGAVSALFLLDIKGRVLIWRDHRGDVSTVQAERFFTKLIEKELEYNIVRKETEHTHSTKLEGFLKEPITYKIVIGLHTERVYDATNTNVRTSMGSAKYAPENDALVWKIKSFPGGKEYMCRAEFSLPSITAEEATPEKKAPIRVKFEIPYFTVSGIQVCRFFVSWTIIMNQ</sequence>
<dbReference type="EMBL" id="AMZH03001826">
    <property type="protein sequence ID" value="RRT77828.1"/>
    <property type="molecule type" value="Genomic_DNA"/>
</dbReference>
<dbReference type="AlphaFoldDB" id="A0A427ANN4"/>
<dbReference type="InterPro" id="IPR050431">
    <property type="entry name" value="Adaptor_comp_med_subunit"/>
</dbReference>
<accession>A0A427ANN4</accession>
<protein>
    <recommendedName>
        <fullName evidence="1">MHD domain-containing protein</fullName>
    </recommendedName>
</protein>
<dbReference type="SUPFAM" id="SSF49447">
    <property type="entry name" value="Second domain of Mu2 adaptin subunit (ap50) of ap2 adaptor"/>
    <property type="match status" value="1"/>
</dbReference>
<dbReference type="Proteomes" id="UP000287651">
    <property type="component" value="Unassembled WGS sequence"/>
</dbReference>